<sequence length="764" mass="91979">MGSIFCIISFFILLSICSCAQFDSHNERCNLFPERGTCHHDFQMKWYYHPYSGRCKKFFYSGCDGNDNRFDNEEECLSQCTYGREGQEIENYKRCHEPYDKGDCWGSFERWYFDTDKGECICTNYTGCGGTGNKFYSFNHCMEICGDFSKNNYQKNYYERSEHGQAKRQRLQNYNQQLPRRQEFGDINLQAHKQYYDSRIQTNVPSYDQRYQERLRQHQEQLARQDDLRYQEELRQRQEQLERQDDPRYQEELRQRQEQHTRQDDLRYTQQQREYEERLQEYYRKRNEFMRQQTSQKPMNMDSERQDLHRQSRPVSLSDDLSHGNSLTVEDVIPHDPHPWHQVEAQFPARRRWVRKFHKRSSNKNVKNDNEVKNRKTRSTYQSNQVNYNYQGSGYASYYDSRHYSRKYWENDKYPIKEGTMENFVAYAPYRRYNRLTTIEQTEPLPENFNLNVLRDQPIRRDSNYEPIDYEELTNFKLPPHLTNLPLSEKKKYWKKIVNRRYEEAKRLRNQKIKAVSMYAKYLENDLRKKMRGKIKVHYVPEYKYYLVRREEYLNNVNNLETTMQPFEKNNDDQSYYNQFITTTEAPTTTVQSFEITTKSPTLYIPTPPTTPRIYTTPATTTSLTTPKSTEIIWNYHSKKPLDIESTINEFTSQQSIRSKKPIIEFPPITQIIDLDDYQPFDNNSQEDSDFDDLITSTYQPTEIQKVIVTSPPLTTTPQPSSVDDDPIQIVFPTKKPIKNGWTFDEDDDDDVFFFKPEVKKQNK</sequence>
<dbReference type="PANTHER" id="PTHR10083:SF374">
    <property type="entry name" value="BPTI_KUNITZ INHIBITOR DOMAIN-CONTAINING PROTEIN"/>
    <property type="match status" value="1"/>
</dbReference>
<feature type="region of interest" description="Disordered" evidence="4">
    <location>
        <begin position="358"/>
        <end position="384"/>
    </location>
</feature>
<feature type="region of interest" description="Disordered" evidence="4">
    <location>
        <begin position="290"/>
        <end position="323"/>
    </location>
</feature>
<accession>A0A0K0FMR7</accession>
<dbReference type="GO" id="GO:0004867">
    <property type="term" value="F:serine-type endopeptidase inhibitor activity"/>
    <property type="evidence" value="ECO:0007669"/>
    <property type="project" value="UniProtKB-KW"/>
</dbReference>
<feature type="signal peptide" evidence="5">
    <location>
        <begin position="1"/>
        <end position="19"/>
    </location>
</feature>
<dbReference type="InterPro" id="IPR002223">
    <property type="entry name" value="Kunitz_BPTI"/>
</dbReference>
<dbReference type="PROSITE" id="PS00280">
    <property type="entry name" value="BPTI_KUNITZ_1"/>
    <property type="match status" value="1"/>
</dbReference>
<evidence type="ECO:0000256" key="1">
    <source>
        <dbReference type="ARBA" id="ARBA00022690"/>
    </source>
</evidence>
<keyword evidence="5" id="KW-0732">Signal</keyword>
<evidence type="ECO:0000256" key="5">
    <source>
        <dbReference type="SAM" id="SignalP"/>
    </source>
</evidence>
<keyword evidence="3" id="KW-1015">Disulfide bond</keyword>
<dbReference type="Proteomes" id="UP000035680">
    <property type="component" value="Unassembled WGS sequence"/>
</dbReference>
<keyword evidence="1" id="KW-0646">Protease inhibitor</keyword>
<name>A0A0K0FMR7_STRVS</name>
<dbReference type="GO" id="GO:0005615">
    <property type="term" value="C:extracellular space"/>
    <property type="evidence" value="ECO:0007669"/>
    <property type="project" value="TreeGrafter"/>
</dbReference>
<evidence type="ECO:0000256" key="4">
    <source>
        <dbReference type="SAM" id="MobiDB-lite"/>
    </source>
</evidence>
<evidence type="ECO:0000256" key="3">
    <source>
        <dbReference type="ARBA" id="ARBA00023157"/>
    </source>
</evidence>
<dbReference type="SUPFAM" id="SSF57362">
    <property type="entry name" value="BPTI-like"/>
    <property type="match status" value="2"/>
</dbReference>
<evidence type="ECO:0000256" key="2">
    <source>
        <dbReference type="ARBA" id="ARBA00022900"/>
    </source>
</evidence>
<feature type="region of interest" description="Disordered" evidence="4">
    <location>
        <begin position="235"/>
        <end position="271"/>
    </location>
</feature>
<dbReference type="InterPro" id="IPR050098">
    <property type="entry name" value="TFPI/VKTCI-like"/>
</dbReference>
<evidence type="ECO:0000313" key="7">
    <source>
        <dbReference type="Proteomes" id="UP000035680"/>
    </source>
</evidence>
<dbReference type="Gene3D" id="4.10.410.10">
    <property type="entry name" value="Pancreatic trypsin inhibitor Kunitz domain"/>
    <property type="match status" value="2"/>
</dbReference>
<feature type="domain" description="BPTI/Kunitz inhibitor" evidence="6">
    <location>
        <begin position="29"/>
        <end position="80"/>
    </location>
</feature>
<dbReference type="SMART" id="SM00131">
    <property type="entry name" value="KU"/>
    <property type="match status" value="2"/>
</dbReference>
<evidence type="ECO:0000259" key="6">
    <source>
        <dbReference type="PROSITE" id="PS50279"/>
    </source>
</evidence>
<dbReference type="CDD" id="cd00109">
    <property type="entry name" value="Kunitz-type"/>
    <property type="match status" value="1"/>
</dbReference>
<dbReference type="InterPro" id="IPR020901">
    <property type="entry name" value="Prtase_inh_Kunz-CS"/>
</dbReference>
<keyword evidence="2" id="KW-0722">Serine protease inhibitor</keyword>
<evidence type="ECO:0000313" key="8">
    <source>
        <dbReference type="WBParaSite" id="SVE_1029600.1"/>
    </source>
</evidence>
<organism evidence="7 8">
    <name type="scientific">Strongyloides venezuelensis</name>
    <name type="common">Threadworm</name>
    <dbReference type="NCBI Taxonomy" id="75913"/>
    <lineage>
        <taxon>Eukaryota</taxon>
        <taxon>Metazoa</taxon>
        <taxon>Ecdysozoa</taxon>
        <taxon>Nematoda</taxon>
        <taxon>Chromadorea</taxon>
        <taxon>Rhabditida</taxon>
        <taxon>Tylenchina</taxon>
        <taxon>Panagrolaimomorpha</taxon>
        <taxon>Strongyloidoidea</taxon>
        <taxon>Strongyloididae</taxon>
        <taxon>Strongyloides</taxon>
    </lineage>
</organism>
<keyword evidence="7" id="KW-1185">Reference proteome</keyword>
<protein>
    <submittedName>
        <fullName evidence="8">Kunitz/Bovine pancreatic trypsin inhibitor domain protein</fullName>
    </submittedName>
</protein>
<dbReference type="STRING" id="75913.A0A0K0FMR7"/>
<reference evidence="7" key="1">
    <citation type="submission" date="2014-07" db="EMBL/GenBank/DDBJ databases">
        <authorList>
            <person name="Martin A.A"/>
            <person name="De Silva N."/>
        </authorList>
    </citation>
    <scope>NUCLEOTIDE SEQUENCE</scope>
</reference>
<reference evidence="8" key="2">
    <citation type="submission" date="2015-08" db="UniProtKB">
        <authorList>
            <consortium name="WormBaseParasite"/>
        </authorList>
    </citation>
    <scope>IDENTIFICATION</scope>
</reference>
<dbReference type="FunFam" id="4.10.410.10:FF:000020">
    <property type="entry name" value="Collagen, type VI, alpha 3"/>
    <property type="match status" value="1"/>
</dbReference>
<dbReference type="InterPro" id="IPR036880">
    <property type="entry name" value="Kunitz_BPTI_sf"/>
</dbReference>
<dbReference type="PANTHER" id="PTHR10083">
    <property type="entry name" value="KUNITZ-TYPE PROTEASE INHIBITOR-RELATED"/>
    <property type="match status" value="1"/>
</dbReference>
<dbReference type="PROSITE" id="PS50279">
    <property type="entry name" value="BPTI_KUNITZ_2"/>
    <property type="match status" value="2"/>
</dbReference>
<dbReference type="AlphaFoldDB" id="A0A0K0FMR7"/>
<proteinExistence type="predicted"/>
<dbReference type="WBParaSite" id="SVE_1029600.1">
    <property type="protein sequence ID" value="SVE_1029600.1"/>
    <property type="gene ID" value="SVE_1029600"/>
</dbReference>
<feature type="chain" id="PRO_5005329882" evidence="5">
    <location>
        <begin position="20"/>
        <end position="764"/>
    </location>
</feature>
<dbReference type="PRINTS" id="PR00759">
    <property type="entry name" value="BASICPTASE"/>
</dbReference>
<dbReference type="Pfam" id="PF00014">
    <property type="entry name" value="Kunitz_BPTI"/>
    <property type="match status" value="2"/>
</dbReference>
<feature type="domain" description="BPTI/Kunitz inhibitor" evidence="6">
    <location>
        <begin position="95"/>
        <end position="145"/>
    </location>
</feature>